<gene>
    <name evidence="11" type="ORF">EH207_07520</name>
</gene>
<dbReference type="PANTHER" id="PTHR30386:SF19">
    <property type="entry name" value="MULTIDRUG EXPORT PROTEIN EMRA-RELATED"/>
    <property type="match status" value="1"/>
</dbReference>
<organism evidence="11 12">
    <name type="scientific">Brenneria rubrifaciens</name>
    <dbReference type="NCBI Taxonomy" id="55213"/>
    <lineage>
        <taxon>Bacteria</taxon>
        <taxon>Pseudomonadati</taxon>
        <taxon>Pseudomonadota</taxon>
        <taxon>Gammaproteobacteria</taxon>
        <taxon>Enterobacterales</taxon>
        <taxon>Pectobacteriaceae</taxon>
        <taxon>Brenneria</taxon>
    </lineage>
</organism>
<sequence>MTARALLKPHTEQPNKRKKSIVVASVLFILMAIGYCLYWYLVLCHYQTTNDAYVVGNQVNVMAQVAGSVSKIYAENTQRVNKGDILLELEPTDEQVSFIYAQNMLASAVRQTQQKIVDQNRLRAKVRLKQLALRKAESDFKRRANLADRGAIDKETLQHAKMQMQMAQAELDVVREQLRAGDALLLDTPLPQQPAIQQSASRLREAWLSLQRTKIVAPAAGYVSRRNVQIGARVNKGSSLMAIIPEEQLWVDANFKETQIRDMRIGQAVRLVSDVYGDKVIYQGKIVGLDMGTGSAFSLLPVQNATGNWIKVVQRVPVRIDLEPNQLKRYPLRIGLSMTATVDITDNAGPALAVRSDEQIRYQTETLSYEQAPINELISQIIARNVQAGG</sequence>
<keyword evidence="12" id="KW-1185">Reference proteome</keyword>
<dbReference type="GO" id="GO:1990961">
    <property type="term" value="P:xenobiotic detoxification by transmembrane export across the plasma membrane"/>
    <property type="evidence" value="ECO:0007669"/>
    <property type="project" value="UniProtKB-ARBA"/>
</dbReference>
<evidence type="ECO:0000256" key="5">
    <source>
        <dbReference type="ARBA" id="ARBA00022519"/>
    </source>
</evidence>
<evidence type="ECO:0000256" key="8">
    <source>
        <dbReference type="ARBA" id="ARBA00023136"/>
    </source>
</evidence>
<keyword evidence="3" id="KW-0813">Transport</keyword>
<keyword evidence="7 9" id="KW-1133">Transmembrane helix</keyword>
<name>A0A4P8QMZ0_9GAMM</name>
<protein>
    <submittedName>
        <fullName evidence="11">HlyD family efflux transporter periplasmic adaptor subunit</fullName>
    </submittedName>
</protein>
<evidence type="ECO:0000256" key="1">
    <source>
        <dbReference type="ARBA" id="ARBA00004383"/>
    </source>
</evidence>
<evidence type="ECO:0000256" key="6">
    <source>
        <dbReference type="ARBA" id="ARBA00022692"/>
    </source>
</evidence>
<dbReference type="RefSeq" id="WP_137713417.1">
    <property type="nucleotide sequence ID" value="NZ_CP034035.1"/>
</dbReference>
<feature type="domain" description="Multidrug export protein EmrA/FarA alpha-helical hairpin" evidence="10">
    <location>
        <begin position="92"/>
        <end position="213"/>
    </location>
</feature>
<evidence type="ECO:0000256" key="3">
    <source>
        <dbReference type="ARBA" id="ARBA00022448"/>
    </source>
</evidence>
<keyword evidence="6 9" id="KW-0812">Transmembrane</keyword>
<dbReference type="AlphaFoldDB" id="A0A4P8QMZ0"/>
<dbReference type="FunFam" id="2.40.30.170:FF:000003">
    <property type="entry name" value="Multidrug resistance protein A"/>
    <property type="match status" value="1"/>
</dbReference>
<evidence type="ECO:0000256" key="7">
    <source>
        <dbReference type="ARBA" id="ARBA00022989"/>
    </source>
</evidence>
<dbReference type="InterPro" id="IPR058633">
    <property type="entry name" value="EmrA/FarA_HH"/>
</dbReference>
<proteinExistence type="inferred from homology"/>
<dbReference type="KEGG" id="brb:EH207_07520"/>
<comment type="similarity">
    <text evidence="2">Belongs to the membrane fusion protein (MFP) (TC 8.A.1) family.</text>
</comment>
<dbReference type="SUPFAM" id="SSF111369">
    <property type="entry name" value="HlyD-like secretion proteins"/>
    <property type="match status" value="1"/>
</dbReference>
<dbReference type="Pfam" id="PF25885">
    <property type="entry name" value="HH_EMRA"/>
    <property type="match status" value="1"/>
</dbReference>
<keyword evidence="4" id="KW-1003">Cell membrane</keyword>
<keyword evidence="5" id="KW-0997">Cell inner membrane</keyword>
<evidence type="ECO:0000259" key="10">
    <source>
        <dbReference type="Pfam" id="PF25885"/>
    </source>
</evidence>
<dbReference type="EMBL" id="CP034035">
    <property type="protein sequence ID" value="QCR08377.1"/>
    <property type="molecule type" value="Genomic_DNA"/>
</dbReference>
<evidence type="ECO:0000256" key="4">
    <source>
        <dbReference type="ARBA" id="ARBA00022475"/>
    </source>
</evidence>
<evidence type="ECO:0000256" key="2">
    <source>
        <dbReference type="ARBA" id="ARBA00009477"/>
    </source>
</evidence>
<comment type="subcellular location">
    <subcellularLocation>
        <location evidence="1">Cell inner membrane</location>
        <topology evidence="1">Single-pass membrane protein</topology>
        <orientation evidence="1">Periplasmic side</orientation>
    </subcellularLocation>
</comment>
<dbReference type="GO" id="GO:0015721">
    <property type="term" value="P:bile acid and bile salt transport"/>
    <property type="evidence" value="ECO:0007669"/>
    <property type="project" value="UniProtKB-ARBA"/>
</dbReference>
<dbReference type="OrthoDB" id="9811754at2"/>
<evidence type="ECO:0000313" key="12">
    <source>
        <dbReference type="Proteomes" id="UP000299580"/>
    </source>
</evidence>
<dbReference type="PANTHER" id="PTHR30386">
    <property type="entry name" value="MEMBRANE FUSION SUBUNIT OF EMRAB-TOLC MULTIDRUG EFFLUX PUMP"/>
    <property type="match status" value="1"/>
</dbReference>
<dbReference type="Proteomes" id="UP000299580">
    <property type="component" value="Chromosome"/>
</dbReference>
<evidence type="ECO:0000256" key="9">
    <source>
        <dbReference type="SAM" id="Phobius"/>
    </source>
</evidence>
<dbReference type="GO" id="GO:0046677">
    <property type="term" value="P:response to antibiotic"/>
    <property type="evidence" value="ECO:0007669"/>
    <property type="project" value="UniProtKB-ARBA"/>
</dbReference>
<reference evidence="11 12" key="1">
    <citation type="submission" date="2018-11" db="EMBL/GenBank/DDBJ databases">
        <title>Genome sequences of Brenneria nigrifluens and Brenneria rubrifaciens.</title>
        <authorList>
            <person name="Poret-Peterson A.T."/>
            <person name="McClean A.E."/>
            <person name="Kluepfel D.A."/>
        </authorList>
    </citation>
    <scope>NUCLEOTIDE SEQUENCE [LARGE SCALE GENOMIC DNA]</scope>
    <source>
        <strain evidence="11 12">6D370</strain>
    </source>
</reference>
<keyword evidence="8 9" id="KW-0472">Membrane</keyword>
<dbReference type="GO" id="GO:0005886">
    <property type="term" value="C:plasma membrane"/>
    <property type="evidence" value="ECO:0007669"/>
    <property type="project" value="UniProtKB-SubCell"/>
</dbReference>
<accession>A0A4P8QMZ0</accession>
<evidence type="ECO:0000313" key="11">
    <source>
        <dbReference type="EMBL" id="QCR08377.1"/>
    </source>
</evidence>
<dbReference type="Gene3D" id="2.40.30.170">
    <property type="match status" value="1"/>
</dbReference>
<dbReference type="InterPro" id="IPR050739">
    <property type="entry name" value="MFP"/>
</dbReference>
<feature type="transmembrane region" description="Helical" evidence="9">
    <location>
        <begin position="21"/>
        <end position="41"/>
    </location>
</feature>
<dbReference type="Gene3D" id="2.40.50.100">
    <property type="match status" value="1"/>
</dbReference>